<accession>E9H6W2</accession>
<dbReference type="InParanoid" id="E9H6W2"/>
<keyword evidence="3" id="KW-1185">Reference proteome</keyword>
<dbReference type="PANTHER" id="PTHR33244:SF3">
    <property type="entry name" value="PEPTIDASE A2 DOMAIN-CONTAINING PROTEIN"/>
    <property type="match status" value="1"/>
</dbReference>
<feature type="region of interest" description="Disordered" evidence="1">
    <location>
        <begin position="111"/>
        <end position="174"/>
    </location>
</feature>
<dbReference type="KEGG" id="dpx:DAPPUDRAFT_254441"/>
<proteinExistence type="predicted"/>
<dbReference type="AlphaFoldDB" id="E9H6W2"/>
<evidence type="ECO:0000313" key="2">
    <source>
        <dbReference type="EMBL" id="EFX72499.1"/>
    </source>
</evidence>
<dbReference type="EMBL" id="GL732599">
    <property type="protein sequence ID" value="EFX72499.1"/>
    <property type="molecule type" value="Genomic_DNA"/>
</dbReference>
<dbReference type="PANTHER" id="PTHR33244">
    <property type="entry name" value="INTEGRASE CATALYTIC DOMAIN-CONTAINING PROTEIN-RELATED"/>
    <property type="match status" value="1"/>
</dbReference>
<reference evidence="2 3" key="1">
    <citation type="journal article" date="2011" name="Science">
        <title>The ecoresponsive genome of Daphnia pulex.</title>
        <authorList>
            <person name="Colbourne J.K."/>
            <person name="Pfrender M.E."/>
            <person name="Gilbert D."/>
            <person name="Thomas W.K."/>
            <person name="Tucker A."/>
            <person name="Oakley T.H."/>
            <person name="Tokishita S."/>
            <person name="Aerts A."/>
            <person name="Arnold G.J."/>
            <person name="Basu M.K."/>
            <person name="Bauer D.J."/>
            <person name="Caceres C.E."/>
            <person name="Carmel L."/>
            <person name="Casola C."/>
            <person name="Choi J.H."/>
            <person name="Detter J.C."/>
            <person name="Dong Q."/>
            <person name="Dusheyko S."/>
            <person name="Eads B.D."/>
            <person name="Frohlich T."/>
            <person name="Geiler-Samerotte K.A."/>
            <person name="Gerlach D."/>
            <person name="Hatcher P."/>
            <person name="Jogdeo S."/>
            <person name="Krijgsveld J."/>
            <person name="Kriventseva E.V."/>
            <person name="Kultz D."/>
            <person name="Laforsch C."/>
            <person name="Lindquist E."/>
            <person name="Lopez J."/>
            <person name="Manak J.R."/>
            <person name="Muller J."/>
            <person name="Pangilinan J."/>
            <person name="Patwardhan R.P."/>
            <person name="Pitluck S."/>
            <person name="Pritham E.J."/>
            <person name="Rechtsteiner A."/>
            <person name="Rho M."/>
            <person name="Rogozin I.B."/>
            <person name="Sakarya O."/>
            <person name="Salamov A."/>
            <person name="Schaack S."/>
            <person name="Shapiro H."/>
            <person name="Shiga Y."/>
            <person name="Skalitzky C."/>
            <person name="Smith Z."/>
            <person name="Souvorov A."/>
            <person name="Sung W."/>
            <person name="Tang Z."/>
            <person name="Tsuchiya D."/>
            <person name="Tu H."/>
            <person name="Vos H."/>
            <person name="Wang M."/>
            <person name="Wolf Y.I."/>
            <person name="Yamagata H."/>
            <person name="Yamada T."/>
            <person name="Ye Y."/>
            <person name="Shaw J.R."/>
            <person name="Andrews J."/>
            <person name="Crease T.J."/>
            <person name="Tang H."/>
            <person name="Lucas S.M."/>
            <person name="Robertson H.M."/>
            <person name="Bork P."/>
            <person name="Koonin E.V."/>
            <person name="Zdobnov E.M."/>
            <person name="Grigoriev I.V."/>
            <person name="Lynch M."/>
            <person name="Boore J.L."/>
        </authorList>
    </citation>
    <scope>NUCLEOTIDE SEQUENCE [LARGE SCALE GENOMIC DNA]</scope>
</reference>
<dbReference type="OrthoDB" id="6397664at2759"/>
<dbReference type="HOGENOM" id="CLU_098783_0_0_1"/>
<name>E9H6W2_DAPPU</name>
<dbReference type="Proteomes" id="UP000000305">
    <property type="component" value="Unassembled WGS sequence"/>
</dbReference>
<dbReference type="PhylomeDB" id="E9H6W2"/>
<sequence>MVFGHHLRSIVPAHRSAYATCLKSVMEARDRQAAINADSKTRYDLRSRALEPLPIGTNVRVQDPKSKLWSHVDVVVAIGRYRAYRVKFASGSVLWRNRRFLRRLVNAEESEERDADQALTDGSDGKDGAPTDMEEPGNDSPSTCTGKTRAAPRAGLPTPRRSGRRRTPKLIVSV</sequence>
<gene>
    <name evidence="2" type="ORF">DAPPUDRAFT_254441</name>
</gene>
<evidence type="ECO:0000256" key="1">
    <source>
        <dbReference type="SAM" id="MobiDB-lite"/>
    </source>
</evidence>
<organism evidence="2 3">
    <name type="scientific">Daphnia pulex</name>
    <name type="common">Water flea</name>
    <dbReference type="NCBI Taxonomy" id="6669"/>
    <lineage>
        <taxon>Eukaryota</taxon>
        <taxon>Metazoa</taxon>
        <taxon>Ecdysozoa</taxon>
        <taxon>Arthropoda</taxon>
        <taxon>Crustacea</taxon>
        <taxon>Branchiopoda</taxon>
        <taxon>Diplostraca</taxon>
        <taxon>Cladocera</taxon>
        <taxon>Anomopoda</taxon>
        <taxon>Daphniidae</taxon>
        <taxon>Daphnia</taxon>
    </lineage>
</organism>
<evidence type="ECO:0000313" key="3">
    <source>
        <dbReference type="Proteomes" id="UP000000305"/>
    </source>
</evidence>
<protein>
    <submittedName>
        <fullName evidence="2">Uncharacterized protein</fullName>
    </submittedName>
</protein>